<evidence type="ECO:0000256" key="4">
    <source>
        <dbReference type="ARBA" id="ARBA00023125"/>
    </source>
</evidence>
<proteinExistence type="predicted"/>
<dbReference type="RefSeq" id="WP_184078154.1">
    <property type="nucleotide sequence ID" value="NZ_JACIJP010000001.1"/>
</dbReference>
<evidence type="ECO:0000259" key="6">
    <source>
        <dbReference type="Pfam" id="PF00717"/>
    </source>
</evidence>
<organism evidence="7 8">
    <name type="scientific">Sphingobium subterraneum</name>
    <dbReference type="NCBI Taxonomy" id="627688"/>
    <lineage>
        <taxon>Bacteria</taxon>
        <taxon>Pseudomonadati</taxon>
        <taxon>Pseudomonadota</taxon>
        <taxon>Alphaproteobacteria</taxon>
        <taxon>Sphingomonadales</taxon>
        <taxon>Sphingomonadaceae</taxon>
        <taxon>Sphingobium</taxon>
    </lineage>
</organism>
<keyword evidence="3" id="KW-0805">Transcription regulation</keyword>
<dbReference type="Gene3D" id="2.10.109.10">
    <property type="entry name" value="Umud Fragment, subunit A"/>
    <property type="match status" value="1"/>
</dbReference>
<name>A0A841J477_9SPHN</name>
<evidence type="ECO:0000313" key="7">
    <source>
        <dbReference type="EMBL" id="MBB6123328.1"/>
    </source>
</evidence>
<dbReference type="InterPro" id="IPR015927">
    <property type="entry name" value="Peptidase_S24_S26A/B/C"/>
</dbReference>
<dbReference type="PANTHER" id="PTHR40661:SF3">
    <property type="entry name" value="FELS-1 PROPHAGE TRANSCRIPTIONAL REGULATOR"/>
    <property type="match status" value="1"/>
</dbReference>
<dbReference type="EMBL" id="JACIJP010000001">
    <property type="protein sequence ID" value="MBB6123328.1"/>
    <property type="molecule type" value="Genomic_DNA"/>
</dbReference>
<comment type="caution">
    <text evidence="7">The sequence shown here is derived from an EMBL/GenBank/DDBJ whole genome shotgun (WGS) entry which is preliminary data.</text>
</comment>
<protein>
    <submittedName>
        <fullName evidence="7">Phage repressor protein C with HTH and peptisase S24 domain</fullName>
    </submittedName>
</protein>
<keyword evidence="8" id="KW-1185">Reference proteome</keyword>
<keyword evidence="1" id="KW-0645">Protease</keyword>
<dbReference type="InterPro" id="IPR036286">
    <property type="entry name" value="LexA/Signal_pep-like_sf"/>
</dbReference>
<dbReference type="PANTHER" id="PTHR40661">
    <property type="match status" value="1"/>
</dbReference>
<dbReference type="Pfam" id="PF00717">
    <property type="entry name" value="Peptidase_S24"/>
    <property type="match status" value="1"/>
</dbReference>
<evidence type="ECO:0000313" key="8">
    <source>
        <dbReference type="Proteomes" id="UP000552700"/>
    </source>
</evidence>
<dbReference type="CDD" id="cd06529">
    <property type="entry name" value="S24_LexA-like"/>
    <property type="match status" value="1"/>
</dbReference>
<keyword evidence="5" id="KW-0804">Transcription</keyword>
<sequence length="225" mass="24716">MDDRTPRQVLERLISAKGDSYGAISKMIGRNPAYIQQFIKRGTPRKLDEADRHILARYFGVDEASLMEGFKEKSYNNPVKRPPPTALAVVQRLSIGASAGGGALNVDEHSSGAIAFDPKWLRSFGVSADNLSIIQVSGESMAPTLTDGDDIMVNRADGTDRLRDGIYVLRLDGALMVKRVAVMPRQKGRALSISSDNPHYPNWPDIDPALIDIVGRVVWAGRRMN</sequence>
<dbReference type="PROSITE" id="PS00501">
    <property type="entry name" value="SPASE_I_1"/>
    <property type="match status" value="1"/>
</dbReference>
<keyword evidence="4" id="KW-0238">DNA-binding</keyword>
<dbReference type="SUPFAM" id="SSF51306">
    <property type="entry name" value="LexA/Signal peptidase"/>
    <property type="match status" value="1"/>
</dbReference>
<dbReference type="AlphaFoldDB" id="A0A841J477"/>
<dbReference type="InterPro" id="IPR019756">
    <property type="entry name" value="Pept_S26A_signal_pept_1_Ser-AS"/>
</dbReference>
<dbReference type="InterPro" id="IPR039418">
    <property type="entry name" value="LexA-like"/>
</dbReference>
<dbReference type="GO" id="GO:0016020">
    <property type="term" value="C:membrane"/>
    <property type="evidence" value="ECO:0007669"/>
    <property type="project" value="InterPro"/>
</dbReference>
<evidence type="ECO:0000256" key="1">
    <source>
        <dbReference type="ARBA" id="ARBA00022670"/>
    </source>
</evidence>
<evidence type="ECO:0000256" key="2">
    <source>
        <dbReference type="ARBA" id="ARBA00022801"/>
    </source>
</evidence>
<keyword evidence="2" id="KW-0378">Hydrolase</keyword>
<accession>A0A841J477</accession>
<gene>
    <name evidence="7" type="ORF">FHS92_001035</name>
</gene>
<dbReference type="GO" id="GO:0006508">
    <property type="term" value="P:proteolysis"/>
    <property type="evidence" value="ECO:0007669"/>
    <property type="project" value="UniProtKB-KW"/>
</dbReference>
<evidence type="ECO:0000256" key="3">
    <source>
        <dbReference type="ARBA" id="ARBA00023015"/>
    </source>
</evidence>
<reference evidence="7 8" key="1">
    <citation type="submission" date="2020-08" db="EMBL/GenBank/DDBJ databases">
        <title>Genomic Encyclopedia of Type Strains, Phase IV (KMG-IV): sequencing the most valuable type-strain genomes for metagenomic binning, comparative biology and taxonomic classification.</title>
        <authorList>
            <person name="Goeker M."/>
        </authorList>
    </citation>
    <scope>NUCLEOTIDE SEQUENCE [LARGE SCALE GENOMIC DNA]</scope>
    <source>
        <strain evidence="7 8">DSM 102255</strain>
    </source>
</reference>
<feature type="domain" description="Peptidase S24/S26A/S26B/S26C" evidence="6">
    <location>
        <begin position="97"/>
        <end position="218"/>
    </location>
</feature>
<dbReference type="Proteomes" id="UP000552700">
    <property type="component" value="Unassembled WGS sequence"/>
</dbReference>
<evidence type="ECO:0000256" key="5">
    <source>
        <dbReference type="ARBA" id="ARBA00023163"/>
    </source>
</evidence>
<dbReference type="GO" id="GO:0004252">
    <property type="term" value="F:serine-type endopeptidase activity"/>
    <property type="evidence" value="ECO:0007669"/>
    <property type="project" value="InterPro"/>
</dbReference>
<dbReference type="GO" id="GO:0003677">
    <property type="term" value="F:DNA binding"/>
    <property type="evidence" value="ECO:0007669"/>
    <property type="project" value="UniProtKB-KW"/>
</dbReference>